<accession>A0ABP4KAK0</accession>
<evidence type="ECO:0000256" key="3">
    <source>
        <dbReference type="ARBA" id="ARBA00013252"/>
    </source>
</evidence>
<dbReference type="CDD" id="cd00488">
    <property type="entry name" value="PCD_DCoH"/>
    <property type="match status" value="1"/>
</dbReference>
<name>A0ABP4KAK0_9ACTN</name>
<dbReference type="Proteomes" id="UP001422759">
    <property type="component" value="Unassembled WGS sequence"/>
</dbReference>
<dbReference type="Gene3D" id="3.30.1360.20">
    <property type="entry name" value="Transcriptional coactivator/pterin dehydratase"/>
    <property type="match status" value="1"/>
</dbReference>
<dbReference type="Pfam" id="PF01329">
    <property type="entry name" value="Pterin_4a"/>
    <property type="match status" value="1"/>
</dbReference>
<dbReference type="EMBL" id="BAAANT010000071">
    <property type="protein sequence ID" value="GAA1500469.1"/>
    <property type="molecule type" value="Genomic_DNA"/>
</dbReference>
<proteinExistence type="inferred from homology"/>
<dbReference type="NCBIfam" id="NF002017">
    <property type="entry name" value="PRK00823.1-2"/>
    <property type="match status" value="1"/>
</dbReference>
<dbReference type="InterPro" id="IPR036428">
    <property type="entry name" value="PCD_sf"/>
</dbReference>
<evidence type="ECO:0000256" key="4">
    <source>
        <dbReference type="ARBA" id="ARBA00021735"/>
    </source>
</evidence>
<evidence type="ECO:0000313" key="6">
    <source>
        <dbReference type="EMBL" id="GAA1500469.1"/>
    </source>
</evidence>
<gene>
    <name evidence="6" type="ORF">GCM10009760_62000</name>
</gene>
<evidence type="ECO:0000256" key="2">
    <source>
        <dbReference type="ARBA" id="ARBA00006472"/>
    </source>
</evidence>
<dbReference type="PANTHER" id="PTHR12599">
    <property type="entry name" value="PTERIN-4-ALPHA-CARBINOLAMINE DEHYDRATASE"/>
    <property type="match status" value="1"/>
</dbReference>
<evidence type="ECO:0000313" key="7">
    <source>
        <dbReference type="Proteomes" id="UP001422759"/>
    </source>
</evidence>
<dbReference type="InterPro" id="IPR001533">
    <property type="entry name" value="Pterin_deHydtase"/>
</dbReference>
<dbReference type="PANTHER" id="PTHR12599:SF0">
    <property type="entry name" value="PTERIN-4-ALPHA-CARBINOLAMINE DEHYDRATASE"/>
    <property type="match status" value="1"/>
</dbReference>
<comment type="caution">
    <text evidence="6">The sequence shown here is derived from an EMBL/GenBank/DDBJ whole genome shotgun (WGS) entry which is preliminary data.</text>
</comment>
<comment type="catalytic activity">
    <reaction evidence="1">
        <text>(4aS,6R)-4a-hydroxy-L-erythro-5,6,7,8-tetrahydrobiopterin = (6R)-L-erythro-6,7-dihydrobiopterin + H2O</text>
        <dbReference type="Rhea" id="RHEA:11920"/>
        <dbReference type="ChEBI" id="CHEBI:15377"/>
        <dbReference type="ChEBI" id="CHEBI:15642"/>
        <dbReference type="ChEBI" id="CHEBI:43120"/>
        <dbReference type="EC" id="4.2.1.96"/>
    </reaction>
</comment>
<dbReference type="EC" id="4.2.1.96" evidence="3"/>
<sequence length="99" mass="10778">MSSRARLTEDEITAGLAALPDWTRAGGEITRTAETASFPTAIRVVDAVAETAEQLDHHPDIDIRWRTLRFVLSTHSAGGLTSLDLTLAAHIDEALRTVR</sequence>
<evidence type="ECO:0000256" key="5">
    <source>
        <dbReference type="ARBA" id="ARBA00023239"/>
    </source>
</evidence>
<keyword evidence="7" id="KW-1185">Reference proteome</keyword>
<dbReference type="SUPFAM" id="SSF55248">
    <property type="entry name" value="PCD-like"/>
    <property type="match status" value="1"/>
</dbReference>
<organism evidence="6 7">
    <name type="scientific">Kitasatospora kazusensis</name>
    <dbReference type="NCBI Taxonomy" id="407974"/>
    <lineage>
        <taxon>Bacteria</taxon>
        <taxon>Bacillati</taxon>
        <taxon>Actinomycetota</taxon>
        <taxon>Actinomycetes</taxon>
        <taxon>Kitasatosporales</taxon>
        <taxon>Streptomycetaceae</taxon>
        <taxon>Kitasatospora</taxon>
    </lineage>
</organism>
<reference evidence="7" key="1">
    <citation type="journal article" date="2019" name="Int. J. Syst. Evol. Microbiol.">
        <title>The Global Catalogue of Microorganisms (GCM) 10K type strain sequencing project: providing services to taxonomists for standard genome sequencing and annotation.</title>
        <authorList>
            <consortium name="The Broad Institute Genomics Platform"/>
            <consortium name="The Broad Institute Genome Sequencing Center for Infectious Disease"/>
            <person name="Wu L."/>
            <person name="Ma J."/>
        </authorList>
    </citation>
    <scope>NUCLEOTIDE SEQUENCE [LARGE SCALE GENOMIC DNA]</scope>
    <source>
        <strain evidence="7">JCM 14560</strain>
    </source>
</reference>
<keyword evidence="5" id="KW-0456">Lyase</keyword>
<dbReference type="RefSeq" id="WP_344469586.1">
    <property type="nucleotide sequence ID" value="NZ_BAAANT010000071.1"/>
</dbReference>
<comment type="similarity">
    <text evidence="2">Belongs to the pterin-4-alpha-carbinolamine dehydratase family.</text>
</comment>
<evidence type="ECO:0000256" key="1">
    <source>
        <dbReference type="ARBA" id="ARBA00001554"/>
    </source>
</evidence>
<protein>
    <recommendedName>
        <fullName evidence="4">Putative pterin-4-alpha-carbinolamine dehydratase</fullName>
        <ecNumber evidence="3">4.2.1.96</ecNumber>
    </recommendedName>
</protein>